<evidence type="ECO:0000313" key="2">
    <source>
        <dbReference type="EMBL" id="GIT96749.1"/>
    </source>
</evidence>
<organism evidence="2 3">
    <name type="scientific">Jannaschia pagri</name>
    <dbReference type="NCBI Taxonomy" id="2829797"/>
    <lineage>
        <taxon>Bacteria</taxon>
        <taxon>Pseudomonadati</taxon>
        <taxon>Pseudomonadota</taxon>
        <taxon>Alphaproteobacteria</taxon>
        <taxon>Rhodobacterales</taxon>
        <taxon>Roseobacteraceae</taxon>
        <taxon>Jannaschia</taxon>
    </lineage>
</organism>
<protein>
    <recommendedName>
        <fullName evidence="4">Lipoprotein</fullName>
    </recommendedName>
</protein>
<feature type="chain" id="PRO_5047322710" description="Lipoprotein" evidence="1">
    <location>
        <begin position="25"/>
        <end position="151"/>
    </location>
</feature>
<feature type="signal peptide" evidence="1">
    <location>
        <begin position="1"/>
        <end position="24"/>
    </location>
</feature>
<dbReference type="Pfam" id="PF17267">
    <property type="entry name" value="DUF5333"/>
    <property type="match status" value="1"/>
</dbReference>
<dbReference type="RefSeq" id="WP_220750241.1">
    <property type="nucleotide sequence ID" value="NZ_BPFH01000007.1"/>
</dbReference>
<gene>
    <name evidence="2" type="ORF">JANAI62_33720</name>
</gene>
<accession>A0ABQ4NR73</accession>
<keyword evidence="3" id="KW-1185">Reference proteome</keyword>
<dbReference type="EMBL" id="BPFH01000007">
    <property type="protein sequence ID" value="GIT96749.1"/>
    <property type="molecule type" value="Genomic_DNA"/>
</dbReference>
<sequence length="151" mass="16741">MIRIASVCILLTLVGCNASNFSDAATREPGAPRTARPSADLLERSYVILRDVAFAKAIANDCPRYRLNTAQERQTEERIRVMGRAEEVPAQNLRSGLHNFRLSERARIQRDMINWIETRDVVLTDPATLCAAGDVERAEGTLVGAHLIPRG</sequence>
<comment type="caution">
    <text evidence="2">The sequence shown here is derived from an EMBL/GenBank/DDBJ whole genome shotgun (WGS) entry which is preliminary data.</text>
</comment>
<name>A0ABQ4NR73_9RHOB</name>
<evidence type="ECO:0000256" key="1">
    <source>
        <dbReference type="SAM" id="SignalP"/>
    </source>
</evidence>
<keyword evidence="1" id="KW-0732">Signal</keyword>
<evidence type="ECO:0000313" key="3">
    <source>
        <dbReference type="Proteomes" id="UP000786693"/>
    </source>
</evidence>
<reference evidence="2 3" key="1">
    <citation type="submission" date="2021-05" db="EMBL/GenBank/DDBJ databases">
        <title>Bacteria Genome sequencing.</title>
        <authorList>
            <person name="Takabe Y."/>
            <person name="Nakajima Y."/>
            <person name="Suzuki S."/>
            <person name="Shiozaki T."/>
        </authorList>
    </citation>
    <scope>NUCLEOTIDE SEQUENCE [LARGE SCALE GENOMIC DNA]</scope>
    <source>
        <strain evidence="2 3">AI_62</strain>
    </source>
</reference>
<dbReference type="Proteomes" id="UP000786693">
    <property type="component" value="Unassembled WGS sequence"/>
</dbReference>
<proteinExistence type="predicted"/>
<evidence type="ECO:0008006" key="4">
    <source>
        <dbReference type="Google" id="ProtNLM"/>
    </source>
</evidence>
<dbReference type="PROSITE" id="PS51257">
    <property type="entry name" value="PROKAR_LIPOPROTEIN"/>
    <property type="match status" value="1"/>
</dbReference>
<dbReference type="InterPro" id="IPR020349">
    <property type="entry name" value="Uncharacterised_14.7kDa"/>
</dbReference>